<dbReference type="Gene3D" id="3.30.160.810">
    <property type="match status" value="1"/>
</dbReference>
<dbReference type="GO" id="GO:0022625">
    <property type="term" value="C:cytosolic large ribosomal subunit"/>
    <property type="evidence" value="ECO:0007669"/>
    <property type="project" value="TreeGrafter"/>
</dbReference>
<name>A0A1F7WBN6_9BACT</name>
<evidence type="ECO:0000256" key="1">
    <source>
        <dbReference type="ARBA" id="ARBA00006540"/>
    </source>
</evidence>
<keyword evidence="3 7" id="KW-0694">RNA-binding</keyword>
<evidence type="ECO:0000256" key="9">
    <source>
        <dbReference type="RuleBase" id="RU003906"/>
    </source>
</evidence>
<keyword evidence="2 7" id="KW-0699">rRNA-binding</keyword>
<proteinExistence type="inferred from homology"/>
<dbReference type="NCBIfam" id="TIGR03625">
    <property type="entry name" value="L3_bact"/>
    <property type="match status" value="1"/>
</dbReference>
<evidence type="ECO:0000256" key="10">
    <source>
        <dbReference type="SAM" id="MobiDB-lite"/>
    </source>
</evidence>
<dbReference type="HAMAP" id="MF_01325_B">
    <property type="entry name" value="Ribosomal_uL3_B"/>
    <property type="match status" value="1"/>
</dbReference>
<reference evidence="11 12" key="1">
    <citation type="journal article" date="2016" name="Nat. Commun.">
        <title>Thousands of microbial genomes shed light on interconnected biogeochemical processes in an aquifer system.</title>
        <authorList>
            <person name="Anantharaman K."/>
            <person name="Brown C.T."/>
            <person name="Hug L.A."/>
            <person name="Sharon I."/>
            <person name="Castelle C.J."/>
            <person name="Probst A.J."/>
            <person name="Thomas B.C."/>
            <person name="Singh A."/>
            <person name="Wilkins M.J."/>
            <person name="Karaoz U."/>
            <person name="Brodie E.L."/>
            <person name="Williams K.H."/>
            <person name="Hubbard S.S."/>
            <person name="Banfield J.F."/>
        </authorList>
    </citation>
    <scope>NUCLEOTIDE SEQUENCE [LARGE SCALE GENOMIC DNA]</scope>
</reference>
<dbReference type="GO" id="GO:0019843">
    <property type="term" value="F:rRNA binding"/>
    <property type="evidence" value="ECO:0007669"/>
    <property type="project" value="UniProtKB-UniRule"/>
</dbReference>
<dbReference type="FunFam" id="2.40.30.10:FF:000004">
    <property type="entry name" value="50S ribosomal protein L3"/>
    <property type="match status" value="1"/>
</dbReference>
<keyword evidence="5 7" id="KW-0687">Ribonucleoprotein</keyword>
<dbReference type="InterPro" id="IPR000597">
    <property type="entry name" value="Ribosomal_uL3"/>
</dbReference>
<dbReference type="Gene3D" id="2.40.30.10">
    <property type="entry name" value="Translation factors"/>
    <property type="match status" value="1"/>
</dbReference>
<dbReference type="GO" id="GO:0006412">
    <property type="term" value="P:translation"/>
    <property type="evidence" value="ECO:0007669"/>
    <property type="project" value="UniProtKB-UniRule"/>
</dbReference>
<comment type="function">
    <text evidence="7 9">One of the primary rRNA binding proteins, it binds directly near the 3'-end of the 23S rRNA, where it nucleates assembly of the 50S subunit.</text>
</comment>
<protein>
    <recommendedName>
        <fullName evidence="6 7">Large ribosomal subunit protein uL3</fullName>
    </recommendedName>
</protein>
<evidence type="ECO:0000256" key="6">
    <source>
        <dbReference type="ARBA" id="ARBA00035243"/>
    </source>
</evidence>
<comment type="caution">
    <text evidence="11">The sequence shown here is derived from an EMBL/GenBank/DDBJ whole genome shotgun (WGS) entry which is preliminary data.</text>
</comment>
<dbReference type="PANTHER" id="PTHR11229">
    <property type="entry name" value="50S RIBOSOMAL PROTEIN L3"/>
    <property type="match status" value="1"/>
</dbReference>
<feature type="region of interest" description="Disordered" evidence="10">
    <location>
        <begin position="127"/>
        <end position="150"/>
    </location>
</feature>
<dbReference type="Proteomes" id="UP000177331">
    <property type="component" value="Unassembled WGS sequence"/>
</dbReference>
<comment type="similarity">
    <text evidence="1 7 8">Belongs to the universal ribosomal protein uL3 family.</text>
</comment>
<evidence type="ECO:0000313" key="11">
    <source>
        <dbReference type="EMBL" id="OGL99504.1"/>
    </source>
</evidence>
<dbReference type="InterPro" id="IPR019926">
    <property type="entry name" value="Ribosomal_uL3_CS"/>
</dbReference>
<dbReference type="SUPFAM" id="SSF50447">
    <property type="entry name" value="Translation proteins"/>
    <property type="match status" value="1"/>
</dbReference>
<evidence type="ECO:0000256" key="8">
    <source>
        <dbReference type="RuleBase" id="RU003905"/>
    </source>
</evidence>
<keyword evidence="4 7" id="KW-0689">Ribosomal protein</keyword>
<evidence type="ECO:0000256" key="3">
    <source>
        <dbReference type="ARBA" id="ARBA00022884"/>
    </source>
</evidence>
<organism evidence="11 12">
    <name type="scientific">Candidatus Uhrbacteria bacterium RIFOXYB2_FULL_45_11</name>
    <dbReference type="NCBI Taxonomy" id="1802421"/>
    <lineage>
        <taxon>Bacteria</taxon>
        <taxon>Candidatus Uhriibacteriota</taxon>
    </lineage>
</organism>
<dbReference type="PROSITE" id="PS00474">
    <property type="entry name" value="RIBOSOMAL_L3"/>
    <property type="match status" value="1"/>
</dbReference>
<evidence type="ECO:0000256" key="2">
    <source>
        <dbReference type="ARBA" id="ARBA00022730"/>
    </source>
</evidence>
<dbReference type="PANTHER" id="PTHR11229:SF16">
    <property type="entry name" value="LARGE RIBOSOMAL SUBUNIT PROTEIN UL3C"/>
    <property type="match status" value="1"/>
</dbReference>
<dbReference type="InterPro" id="IPR019927">
    <property type="entry name" value="Ribosomal_uL3_bac/org-type"/>
</dbReference>
<sequence length="210" mass="23053">MPFIIGRKVEMTQQFKDDGTVVPVTLIKAEPNIVTQIREESRDGYVAVQIGSEVTTKSLVKSEAGHLTELPQMKTLREFRVARVPENYVRGAEIRVSDFIPGTKVDIVGVSKGRGFAGVMRRHHFAGSKATHGNKDQQRMGGSIGSQRQGKVIKGQRMGGHMGDARVTVKNLEVVSFDADKNLLAVKGAIPGARGGLILVRSHERKQLWQ</sequence>
<comment type="subunit">
    <text evidence="7 9">Part of the 50S ribosomal subunit. Forms a cluster with proteins L14 and L19.</text>
</comment>
<evidence type="ECO:0000313" key="12">
    <source>
        <dbReference type="Proteomes" id="UP000177331"/>
    </source>
</evidence>
<evidence type="ECO:0000256" key="4">
    <source>
        <dbReference type="ARBA" id="ARBA00022980"/>
    </source>
</evidence>
<dbReference type="InterPro" id="IPR009000">
    <property type="entry name" value="Transl_B-barrel_sf"/>
</dbReference>
<dbReference type="GO" id="GO:0003735">
    <property type="term" value="F:structural constituent of ribosome"/>
    <property type="evidence" value="ECO:0007669"/>
    <property type="project" value="UniProtKB-UniRule"/>
</dbReference>
<dbReference type="AlphaFoldDB" id="A0A1F7WBN6"/>
<evidence type="ECO:0000256" key="7">
    <source>
        <dbReference type="HAMAP-Rule" id="MF_01325"/>
    </source>
</evidence>
<accession>A0A1F7WBN6</accession>
<dbReference type="Pfam" id="PF00297">
    <property type="entry name" value="Ribosomal_L3"/>
    <property type="match status" value="1"/>
</dbReference>
<evidence type="ECO:0000256" key="5">
    <source>
        <dbReference type="ARBA" id="ARBA00023274"/>
    </source>
</evidence>
<gene>
    <name evidence="7" type="primary">rplC</name>
    <name evidence="11" type="ORF">A2318_00915</name>
</gene>
<dbReference type="STRING" id="1802421.A2318_00915"/>
<dbReference type="EMBL" id="MGFD01000008">
    <property type="protein sequence ID" value="OGL99504.1"/>
    <property type="molecule type" value="Genomic_DNA"/>
</dbReference>